<feature type="non-terminal residue" evidence="1">
    <location>
        <position position="1"/>
    </location>
</feature>
<dbReference type="Proteomes" id="UP000663879">
    <property type="component" value="Unassembled WGS sequence"/>
</dbReference>
<protein>
    <submittedName>
        <fullName evidence="1">Uncharacterized protein</fullName>
    </submittedName>
</protein>
<organism evidence="1 2">
    <name type="scientific">Brachionus calyciflorus</name>
    <dbReference type="NCBI Taxonomy" id="104777"/>
    <lineage>
        <taxon>Eukaryota</taxon>
        <taxon>Metazoa</taxon>
        <taxon>Spiralia</taxon>
        <taxon>Gnathifera</taxon>
        <taxon>Rotifera</taxon>
        <taxon>Eurotatoria</taxon>
        <taxon>Monogononta</taxon>
        <taxon>Pseudotrocha</taxon>
        <taxon>Ploima</taxon>
        <taxon>Brachionidae</taxon>
        <taxon>Brachionus</taxon>
    </lineage>
</organism>
<keyword evidence="2" id="KW-1185">Reference proteome</keyword>
<comment type="caution">
    <text evidence="1">The sequence shown here is derived from an EMBL/GenBank/DDBJ whole genome shotgun (WGS) entry which is preliminary data.</text>
</comment>
<sequence>ETNGKFLWEIKREIFKCLNNLEHLVMSFDELNEKSVNFIEHNLDYFGKFIDKENIYLNFDDSESNCIKISCYDDKLSFFKNFIKVGKIAESAIYDYHDAYLGHL</sequence>
<evidence type="ECO:0000313" key="1">
    <source>
        <dbReference type="EMBL" id="CAF0813579.1"/>
    </source>
</evidence>
<dbReference type="AlphaFoldDB" id="A0A813TJN2"/>
<proteinExistence type="predicted"/>
<reference evidence="1" key="1">
    <citation type="submission" date="2021-02" db="EMBL/GenBank/DDBJ databases">
        <authorList>
            <person name="Nowell W R."/>
        </authorList>
    </citation>
    <scope>NUCLEOTIDE SEQUENCE</scope>
    <source>
        <strain evidence="1">Ploen Becks lab</strain>
    </source>
</reference>
<name>A0A813TJN2_9BILA</name>
<gene>
    <name evidence="1" type="ORF">OXX778_LOCUS7099</name>
</gene>
<dbReference type="EMBL" id="CAJNOC010000885">
    <property type="protein sequence ID" value="CAF0813579.1"/>
    <property type="molecule type" value="Genomic_DNA"/>
</dbReference>
<evidence type="ECO:0000313" key="2">
    <source>
        <dbReference type="Proteomes" id="UP000663879"/>
    </source>
</evidence>
<accession>A0A813TJN2</accession>